<protein>
    <submittedName>
        <fullName evidence="9">Methyl-accepting chemotaxis protein signailing-domain containing protein</fullName>
    </submittedName>
</protein>
<dbReference type="SMART" id="SM00283">
    <property type="entry name" value="MA"/>
    <property type="match status" value="1"/>
</dbReference>
<keyword evidence="6" id="KW-1133">Transmembrane helix</keyword>
<reference evidence="9" key="1">
    <citation type="journal article" date="2021" name="Microb. Physiol.">
        <title>Proteogenomic Insights into the Physiology of Marine, Sulfate-Reducing, Filamentous Desulfonema limicola and Desulfonema magnum.</title>
        <authorList>
            <person name="Schnaars V."/>
            <person name="Wohlbrand L."/>
            <person name="Scheve S."/>
            <person name="Hinrichs C."/>
            <person name="Reinhardt R."/>
            <person name="Rabus R."/>
        </authorList>
    </citation>
    <scope>NUCLEOTIDE SEQUENCE</scope>
    <source>
        <strain evidence="9">4be13</strain>
    </source>
</reference>
<dbReference type="PANTHER" id="PTHR43531:SF11">
    <property type="entry name" value="METHYL-ACCEPTING CHEMOTAXIS PROTEIN 3"/>
    <property type="match status" value="1"/>
</dbReference>
<dbReference type="InterPro" id="IPR004089">
    <property type="entry name" value="MCPsignal_dom"/>
</dbReference>
<dbReference type="GO" id="GO:0005886">
    <property type="term" value="C:plasma membrane"/>
    <property type="evidence" value="ECO:0007669"/>
    <property type="project" value="TreeGrafter"/>
</dbReference>
<proteinExistence type="inferred from homology"/>
<accession>A0A975GMQ2</accession>
<sequence length="854" mass="95309">MFKNMKLGFKLTIGFGFVLVFTGIVALVGMRGFDDIRDRVSKAKAVDDIVKELFEAMDNEKDFIITGEFFYSENVRMQINNIYEQLKTTNKLFHQKINKDQMDQVASEVKLYEKTFIEYVNLAKEKDIAMKHMQDKAKEALGKSEAICLNLQTELDKLVTDHAEVIKDKNLKLDDTNKLVNYRLEAKAYRKLITHGEKQYLKEWNAVNQRISLLTDDMKSRFKQEKNIRQADRLLENHRKYQEAVLRYLDTESDADKKRVSQTAESATKEMNAILTNQKAQLAEAQADFEAKLNKKFIKVNDANRVVQFFLVSRRDEKEFIISNDMTYAEAVKANFAKTLDLAQNITSEFKSDLNIKQGNALISALKAYKETFDSFVSLTRKQWEANKKMAENAAKTQKVCREAYQDQESKMSNEIAFSKQLILGGLIAALLLGIIASFLITRNITGAIDLLLLHLKEVAKGDLSRDIPATLLILREEMGQMAIALQDLVNAQRKKARLAEAIADGDITLDVEVTFHNDLLGKALEKMTFSLRNLLSQVNEAATRVDSGATQVSDSSQSLSQGTVQQASSLEEATSSMVEIESQTRMNAENASQANQLAEKSLKEANHGTKEMANMVAAMNEINDSSRAIAKIIKVSDEIAFQTNLLALNAAVEAARAGRHGKGFAVVAGEVRNLASSSARAAGETSELIEIALKKVEKGNEIAEKTADALNKIAVSARKVAVLVNEIAAFSEEQSQGIAQVNQGLGQIEQITHQNAANAEETASAAQELDRQASDLREILGQFKLSKDLTGQQMSARTSDAHPLSKILANGQNPEITRPEKLENIQSSELKHNEDIIDPKHIIPFDEHEFDEF</sequence>
<feature type="compositionally biased region" description="Polar residues" evidence="5">
    <location>
        <begin position="549"/>
        <end position="577"/>
    </location>
</feature>
<name>A0A975GMQ2_9BACT</name>
<dbReference type="InterPro" id="IPR051310">
    <property type="entry name" value="MCP_chemotaxis"/>
</dbReference>
<evidence type="ECO:0000259" key="8">
    <source>
        <dbReference type="PROSITE" id="PS50885"/>
    </source>
</evidence>
<dbReference type="GO" id="GO:0004888">
    <property type="term" value="F:transmembrane signaling receptor activity"/>
    <property type="evidence" value="ECO:0007669"/>
    <property type="project" value="TreeGrafter"/>
</dbReference>
<gene>
    <name evidence="9" type="ORF">dnm_029510</name>
</gene>
<dbReference type="SUPFAM" id="SSF58104">
    <property type="entry name" value="Methyl-accepting chemotaxis protein (MCP) signaling domain"/>
    <property type="match status" value="1"/>
</dbReference>
<keyword evidence="6" id="KW-0472">Membrane</keyword>
<feature type="region of interest" description="Disordered" evidence="5">
    <location>
        <begin position="547"/>
        <end position="577"/>
    </location>
</feature>
<dbReference type="InterPro" id="IPR003660">
    <property type="entry name" value="HAMP_dom"/>
</dbReference>
<evidence type="ECO:0000259" key="7">
    <source>
        <dbReference type="PROSITE" id="PS50111"/>
    </source>
</evidence>
<dbReference type="InterPro" id="IPR032255">
    <property type="entry name" value="HBM"/>
</dbReference>
<dbReference type="GO" id="GO:0007165">
    <property type="term" value="P:signal transduction"/>
    <property type="evidence" value="ECO:0007669"/>
    <property type="project" value="UniProtKB-KW"/>
</dbReference>
<dbReference type="RefSeq" id="WP_207682338.1">
    <property type="nucleotide sequence ID" value="NZ_CP061800.1"/>
</dbReference>
<evidence type="ECO:0000313" key="10">
    <source>
        <dbReference type="Proteomes" id="UP000663722"/>
    </source>
</evidence>
<dbReference type="Gene3D" id="1.10.287.950">
    <property type="entry name" value="Methyl-accepting chemotaxis protein"/>
    <property type="match status" value="1"/>
</dbReference>
<evidence type="ECO:0000256" key="4">
    <source>
        <dbReference type="PROSITE-ProRule" id="PRU00284"/>
    </source>
</evidence>
<feature type="domain" description="HAMP" evidence="8">
    <location>
        <begin position="443"/>
        <end position="498"/>
    </location>
</feature>
<dbReference type="Pfam" id="PF00015">
    <property type="entry name" value="MCPsignal"/>
    <property type="match status" value="1"/>
</dbReference>
<dbReference type="PROSITE" id="PS50885">
    <property type="entry name" value="HAMP"/>
    <property type="match status" value="1"/>
</dbReference>
<dbReference type="CDD" id="cd11386">
    <property type="entry name" value="MCP_signal"/>
    <property type="match status" value="1"/>
</dbReference>
<comment type="similarity">
    <text evidence="3">Belongs to the methyl-accepting chemotaxis (MCP) protein family.</text>
</comment>
<evidence type="ECO:0000256" key="3">
    <source>
        <dbReference type="ARBA" id="ARBA00029447"/>
    </source>
</evidence>
<evidence type="ECO:0000256" key="5">
    <source>
        <dbReference type="SAM" id="MobiDB-lite"/>
    </source>
</evidence>
<dbReference type="Proteomes" id="UP000663722">
    <property type="component" value="Chromosome"/>
</dbReference>
<dbReference type="KEGG" id="dmm:dnm_029510"/>
<dbReference type="PROSITE" id="PS50111">
    <property type="entry name" value="CHEMOTAXIS_TRANSDUC_2"/>
    <property type="match status" value="1"/>
</dbReference>
<keyword evidence="4" id="KW-0807">Transducer</keyword>
<evidence type="ECO:0000313" key="9">
    <source>
        <dbReference type="EMBL" id="QTA86925.1"/>
    </source>
</evidence>
<keyword evidence="10" id="KW-1185">Reference proteome</keyword>
<keyword evidence="6" id="KW-0812">Transmembrane</keyword>
<dbReference type="PANTHER" id="PTHR43531">
    <property type="entry name" value="PROTEIN ICFG"/>
    <property type="match status" value="1"/>
</dbReference>
<keyword evidence="2" id="KW-0145">Chemotaxis</keyword>
<dbReference type="AlphaFoldDB" id="A0A975GMQ2"/>
<organism evidence="9 10">
    <name type="scientific">Desulfonema magnum</name>
    <dbReference type="NCBI Taxonomy" id="45655"/>
    <lineage>
        <taxon>Bacteria</taxon>
        <taxon>Pseudomonadati</taxon>
        <taxon>Thermodesulfobacteriota</taxon>
        <taxon>Desulfobacteria</taxon>
        <taxon>Desulfobacterales</taxon>
        <taxon>Desulfococcaceae</taxon>
        <taxon>Desulfonema</taxon>
    </lineage>
</organism>
<comment type="subcellular location">
    <subcellularLocation>
        <location evidence="1">Membrane</location>
    </subcellularLocation>
</comment>
<evidence type="ECO:0000256" key="2">
    <source>
        <dbReference type="ARBA" id="ARBA00022500"/>
    </source>
</evidence>
<dbReference type="GO" id="GO:0006935">
    <property type="term" value="P:chemotaxis"/>
    <property type="evidence" value="ECO:0007669"/>
    <property type="project" value="UniProtKB-KW"/>
</dbReference>
<evidence type="ECO:0000256" key="1">
    <source>
        <dbReference type="ARBA" id="ARBA00004370"/>
    </source>
</evidence>
<dbReference type="Gene3D" id="6.10.340.10">
    <property type="match status" value="1"/>
</dbReference>
<feature type="transmembrane region" description="Helical" evidence="6">
    <location>
        <begin position="12"/>
        <end position="33"/>
    </location>
</feature>
<evidence type="ECO:0000256" key="6">
    <source>
        <dbReference type="SAM" id="Phobius"/>
    </source>
</evidence>
<dbReference type="FunFam" id="1.10.287.950:FF:000001">
    <property type="entry name" value="Methyl-accepting chemotaxis sensory transducer"/>
    <property type="match status" value="1"/>
</dbReference>
<dbReference type="EMBL" id="CP061800">
    <property type="protein sequence ID" value="QTA86925.1"/>
    <property type="molecule type" value="Genomic_DNA"/>
</dbReference>
<feature type="domain" description="Methyl-accepting transducer" evidence="7">
    <location>
        <begin position="542"/>
        <end position="771"/>
    </location>
</feature>
<dbReference type="SMART" id="SM01358">
    <property type="entry name" value="HBM"/>
    <property type="match status" value="1"/>
</dbReference>